<accession>D3APW7</accession>
<organism evidence="1 2">
    <name type="scientific">Hungatella hathewayi DSM 13479</name>
    <dbReference type="NCBI Taxonomy" id="566550"/>
    <lineage>
        <taxon>Bacteria</taxon>
        <taxon>Bacillati</taxon>
        <taxon>Bacillota</taxon>
        <taxon>Clostridia</taxon>
        <taxon>Lachnospirales</taxon>
        <taxon>Lachnospiraceae</taxon>
        <taxon>Hungatella</taxon>
    </lineage>
</organism>
<name>D3APW7_9FIRM</name>
<reference evidence="1 2" key="1">
    <citation type="submission" date="2010-01" db="EMBL/GenBank/DDBJ databases">
        <authorList>
            <person name="Weinstock G."/>
            <person name="Sodergren E."/>
            <person name="Clifton S."/>
            <person name="Fulton L."/>
            <person name="Fulton B."/>
            <person name="Courtney L."/>
            <person name="Fronick C."/>
            <person name="Harrison M."/>
            <person name="Strong C."/>
            <person name="Farmer C."/>
            <person name="Delahaunty K."/>
            <person name="Markovic C."/>
            <person name="Hall O."/>
            <person name="Minx P."/>
            <person name="Tomlinson C."/>
            <person name="Mitreva M."/>
            <person name="Nelson J."/>
            <person name="Hou S."/>
            <person name="Wollam A."/>
            <person name="Pepin K.H."/>
            <person name="Johnson M."/>
            <person name="Bhonagiri V."/>
            <person name="Nash W.E."/>
            <person name="Warren W."/>
            <person name="Chinwalla A."/>
            <person name="Mardis E.R."/>
            <person name="Wilson R.K."/>
        </authorList>
    </citation>
    <scope>NUCLEOTIDE SEQUENCE [LARGE SCALE GENOMIC DNA]</scope>
    <source>
        <strain evidence="1 2">DSM 13479</strain>
    </source>
</reference>
<proteinExistence type="predicted"/>
<evidence type="ECO:0000313" key="1">
    <source>
        <dbReference type="EMBL" id="EFC96149.1"/>
    </source>
</evidence>
<protein>
    <submittedName>
        <fullName evidence="1">Uncharacterized protein</fullName>
    </submittedName>
</protein>
<dbReference type="AlphaFoldDB" id="D3APW7"/>
<gene>
    <name evidence="1" type="ORF">CLOSTHATH_05671</name>
</gene>
<comment type="caution">
    <text evidence="1">The sequence shown here is derived from an EMBL/GenBank/DDBJ whole genome shotgun (WGS) entry which is preliminary data.</text>
</comment>
<dbReference type="HOGENOM" id="CLU_3168966_0_0_9"/>
<dbReference type="Proteomes" id="UP000004968">
    <property type="component" value="Unassembled WGS sequence"/>
</dbReference>
<sequence>MNEARFDALAYEMDLFSRSSICSLIVEAQTYGKIVMLAMPPQKNFCH</sequence>
<dbReference type="EMBL" id="ACIO01000613">
    <property type="protein sequence ID" value="EFC96149.1"/>
    <property type="molecule type" value="Genomic_DNA"/>
</dbReference>
<evidence type="ECO:0000313" key="2">
    <source>
        <dbReference type="Proteomes" id="UP000004968"/>
    </source>
</evidence>